<dbReference type="Gene3D" id="3.30.505.10">
    <property type="entry name" value="SH2 domain"/>
    <property type="match status" value="1"/>
</dbReference>
<gene>
    <name evidence="6" type="ORF">FBUS_01785</name>
</gene>
<dbReference type="GO" id="GO:0005925">
    <property type="term" value="C:focal adhesion"/>
    <property type="evidence" value="ECO:0007669"/>
    <property type="project" value="TreeGrafter"/>
</dbReference>
<name>A0A8E0S484_9TREM</name>
<keyword evidence="7" id="KW-1185">Reference proteome</keyword>
<dbReference type="PANTHER" id="PTHR45734:SF10">
    <property type="entry name" value="BLISTERY, ISOFORM A"/>
    <property type="match status" value="1"/>
</dbReference>
<dbReference type="PROSITE" id="PS50001">
    <property type="entry name" value="SH2"/>
    <property type="match status" value="1"/>
</dbReference>
<dbReference type="EMBL" id="LUCM01000404">
    <property type="protein sequence ID" value="KAA0200582.1"/>
    <property type="molecule type" value="Genomic_DNA"/>
</dbReference>
<feature type="region of interest" description="Disordered" evidence="4">
    <location>
        <begin position="540"/>
        <end position="561"/>
    </location>
</feature>
<dbReference type="OrthoDB" id="6273691at2759"/>
<feature type="coiled-coil region" evidence="3">
    <location>
        <begin position="411"/>
        <end position="438"/>
    </location>
</feature>
<comment type="caution">
    <text evidence="6">The sequence shown here is derived from an EMBL/GenBank/DDBJ whole genome shotgun (WGS) entry which is preliminary data.</text>
</comment>
<protein>
    <submittedName>
        <fullName evidence="6">Tensin</fullName>
    </submittedName>
</protein>
<dbReference type="SMART" id="SM00252">
    <property type="entry name" value="SH2"/>
    <property type="match status" value="1"/>
</dbReference>
<evidence type="ECO:0000259" key="5">
    <source>
        <dbReference type="PROSITE" id="PS50001"/>
    </source>
</evidence>
<evidence type="ECO:0000256" key="3">
    <source>
        <dbReference type="SAM" id="Coils"/>
    </source>
</evidence>
<dbReference type="SUPFAM" id="SSF50729">
    <property type="entry name" value="PH domain-like"/>
    <property type="match status" value="1"/>
</dbReference>
<evidence type="ECO:0000256" key="2">
    <source>
        <dbReference type="PROSITE-ProRule" id="PRU00191"/>
    </source>
</evidence>
<dbReference type="InterPro" id="IPR000980">
    <property type="entry name" value="SH2"/>
</dbReference>
<dbReference type="InterPro" id="IPR051484">
    <property type="entry name" value="Tensin_PTEN_phosphatase"/>
</dbReference>
<dbReference type="SUPFAM" id="SSF55550">
    <property type="entry name" value="SH2 domain"/>
    <property type="match status" value="1"/>
</dbReference>
<dbReference type="InterPro" id="IPR011993">
    <property type="entry name" value="PH-like_dom_sf"/>
</dbReference>
<proteinExistence type="predicted"/>
<evidence type="ECO:0000256" key="4">
    <source>
        <dbReference type="SAM" id="MobiDB-lite"/>
    </source>
</evidence>
<dbReference type="InterPro" id="IPR036860">
    <property type="entry name" value="SH2_dom_sf"/>
</dbReference>
<feature type="compositionally biased region" description="Polar residues" evidence="4">
    <location>
        <begin position="475"/>
        <end position="490"/>
    </location>
</feature>
<dbReference type="Proteomes" id="UP000728185">
    <property type="component" value="Unassembled WGS sequence"/>
</dbReference>
<feature type="region of interest" description="Disordered" evidence="4">
    <location>
        <begin position="57"/>
        <end position="93"/>
    </location>
</feature>
<evidence type="ECO:0000313" key="6">
    <source>
        <dbReference type="EMBL" id="KAA0200582.1"/>
    </source>
</evidence>
<sequence length="1058" mass="117295">MSITDRFTPLRPNKYLVPDVPDLLFHSSTEMGGLSESERSLICSIWVFLSTERGSESRSSVSTKLKPHRSLGSLNVRPKGRSVTPGDSYPYQQETNHTITVNNAKYEEMIGPAPSSTYWRQNHTLEPGGSPVFERAGYRSSLRNTRVIRPIQSTPASPVMGQSANRIGMSNTSNVVRTQIWNGESRASALPPPAQRNWSAHAANSIRSGPQVTDNLTPIGPPVDKVTTRIDPTTGMLQKVTSRTQSFSDSTKNLYVTETDENIENDQATEYHIKRHTVRKHRPTTPRETRTVNRIERTAEPVQQSEVYHSKSMDESDRSQVWTELEQAKSEMPQTDLRDQLDTVDNLLTELKSSSTSTQSAQPEARPYRAVSQTNISGRQPMTRNQWISESNLRTTTTYKQPPMYSTYSAHRENMRKMEELRRNAEDWTSNRHLEESKSAAGTEVLEEMETITLQPIGRGVHDLEPTGSIARSFRANTPTGKITAPNSPLTMRPHSSAARMYPYSPVPRRNFRSDQSQAYYERAAAGLDVNVVQAPPTLSATPNRSHLGSISSEQDAHSSQRLIYQRIQDRTDSMFNAHSIRPNTNSVSSVRGRPLSPGSVYSHMHASRTSATPIRDLFSPTSDSRITYKDSPIASRYASLAFTPGPDQSDGYRTIATTNMHREVHTSGAPSPYAGTHHNAYYEGTNRVADSRYRVVTNQSETQWRGTDSLNATYPGSFARAGSISGVSGHGDLVDSEQGLLRQVKETFMDWYLPEKTREEVNTLLRDKEPGSFIIRNSISYVNSFSIGLKIPQNSPHVQTRPDDIKSGFVRHFIIGTVPMNDGRGDGLQLCGFVNQPVFPSLVAFVHHHILHLGPFPCPLRLPGAVGHGTVVPVQQSRMNYAPTGSQISGVAGSTGMTSASAGVAGAGSDGIATDMLYLGQVEVDRLESAAAARRAISQILAQAAQGASGLPKRCEVFIKAIPHDGITFVDKTKRTMLRKHIKPSQLLWCGMDPENRTFTDPELRARGLPSAQIFCIVARRQHFFMHENVVYVFSELEPSQSAINLCHYINGVFPGH</sequence>
<dbReference type="PANTHER" id="PTHR45734">
    <property type="entry name" value="TENSIN"/>
    <property type="match status" value="1"/>
</dbReference>
<feature type="domain" description="SH2" evidence="5">
    <location>
        <begin position="752"/>
        <end position="865"/>
    </location>
</feature>
<keyword evidence="3" id="KW-0175">Coiled coil</keyword>
<dbReference type="Pfam" id="PF00017">
    <property type="entry name" value="SH2"/>
    <property type="match status" value="1"/>
</dbReference>
<accession>A0A8E0S484</accession>
<feature type="compositionally biased region" description="Basic and acidic residues" evidence="4">
    <location>
        <begin position="308"/>
        <end position="318"/>
    </location>
</feature>
<feature type="region of interest" description="Disordered" evidence="4">
    <location>
        <begin position="299"/>
        <end position="320"/>
    </location>
</feature>
<evidence type="ECO:0000313" key="7">
    <source>
        <dbReference type="Proteomes" id="UP000728185"/>
    </source>
</evidence>
<dbReference type="Gene3D" id="2.30.29.30">
    <property type="entry name" value="Pleckstrin-homology domain (PH domain)/Phosphotyrosine-binding domain (PTB)"/>
    <property type="match status" value="1"/>
</dbReference>
<keyword evidence="1 2" id="KW-0727">SH2 domain</keyword>
<feature type="region of interest" description="Disordered" evidence="4">
    <location>
        <begin position="472"/>
        <end position="497"/>
    </location>
</feature>
<organism evidence="6 7">
    <name type="scientific">Fasciolopsis buskii</name>
    <dbReference type="NCBI Taxonomy" id="27845"/>
    <lineage>
        <taxon>Eukaryota</taxon>
        <taxon>Metazoa</taxon>
        <taxon>Spiralia</taxon>
        <taxon>Lophotrochozoa</taxon>
        <taxon>Platyhelminthes</taxon>
        <taxon>Trematoda</taxon>
        <taxon>Digenea</taxon>
        <taxon>Plagiorchiida</taxon>
        <taxon>Echinostomata</taxon>
        <taxon>Echinostomatoidea</taxon>
        <taxon>Fasciolidae</taxon>
        <taxon>Fasciolopsis</taxon>
    </lineage>
</organism>
<evidence type="ECO:0000256" key="1">
    <source>
        <dbReference type="ARBA" id="ARBA00022999"/>
    </source>
</evidence>
<dbReference type="AlphaFoldDB" id="A0A8E0S484"/>
<reference evidence="6" key="1">
    <citation type="submission" date="2019-05" db="EMBL/GenBank/DDBJ databases">
        <title>Annotation for the trematode Fasciolopsis buski.</title>
        <authorList>
            <person name="Choi Y.-J."/>
        </authorList>
    </citation>
    <scope>NUCLEOTIDE SEQUENCE</scope>
    <source>
        <strain evidence="6">HT</strain>
        <tissue evidence="6">Whole worm</tissue>
    </source>
</reference>